<evidence type="ECO:0000313" key="1">
    <source>
        <dbReference type="EMBL" id="SEJ21594.1"/>
    </source>
</evidence>
<gene>
    <name evidence="1" type="ORF">SAMN04244572_03147</name>
</gene>
<evidence type="ECO:0000313" key="2">
    <source>
        <dbReference type="Proteomes" id="UP000199250"/>
    </source>
</evidence>
<dbReference type="OrthoDB" id="8595390at2"/>
<dbReference type="RefSeq" id="WP_090733403.1">
    <property type="nucleotide sequence ID" value="NZ_FNYQ01000061.1"/>
</dbReference>
<reference evidence="1 2" key="1">
    <citation type="submission" date="2016-10" db="EMBL/GenBank/DDBJ databases">
        <authorList>
            <person name="de Groot N.N."/>
        </authorList>
    </citation>
    <scope>NUCLEOTIDE SEQUENCE [LARGE SCALE GENOMIC DNA]</scope>
    <source>
        <strain evidence="1 2">DSM 373</strain>
    </source>
</reference>
<dbReference type="InterPro" id="IPR053734">
    <property type="entry name" value="Phage_Head-Tail_Connect_sf"/>
</dbReference>
<sequence length="116" mass="12944">MIDWDRLVLEPLEAVFGEGGQSGEQIMYCPLYGAPYAIDGVFDEAYRDADLIDGLVGANTTMPVLGVRLARFQCPPKQNDQVVIPRTGKTYIIKDVQPDSHGSLKLMLGEMDDYYR</sequence>
<dbReference type="Proteomes" id="UP000199250">
    <property type="component" value="Unassembled WGS sequence"/>
</dbReference>
<accession>A0A1H6X226</accession>
<organism evidence="1 2">
    <name type="scientific">Azotobacter beijerinckii</name>
    <dbReference type="NCBI Taxonomy" id="170623"/>
    <lineage>
        <taxon>Bacteria</taxon>
        <taxon>Pseudomonadati</taxon>
        <taxon>Pseudomonadota</taxon>
        <taxon>Gammaproteobacteria</taxon>
        <taxon>Pseudomonadales</taxon>
        <taxon>Pseudomonadaceae</taxon>
        <taxon>Azotobacter</taxon>
    </lineage>
</organism>
<proteinExistence type="predicted"/>
<dbReference type="EMBL" id="FNYQ01000061">
    <property type="protein sequence ID" value="SEJ21594.1"/>
    <property type="molecule type" value="Genomic_DNA"/>
</dbReference>
<evidence type="ECO:0008006" key="3">
    <source>
        <dbReference type="Google" id="ProtNLM"/>
    </source>
</evidence>
<dbReference type="AlphaFoldDB" id="A0A1H6X226"/>
<name>A0A1H6X226_9GAMM</name>
<dbReference type="Pfam" id="PF05354">
    <property type="entry name" value="Phage_attach"/>
    <property type="match status" value="1"/>
</dbReference>
<dbReference type="GO" id="GO:0019068">
    <property type="term" value="P:virion assembly"/>
    <property type="evidence" value="ECO:0007669"/>
    <property type="project" value="InterPro"/>
</dbReference>
<dbReference type="Gene3D" id="2.40.10.180">
    <property type="entry name" value="Phage tail proteins"/>
    <property type="match status" value="1"/>
</dbReference>
<protein>
    <recommendedName>
        <fullName evidence="3">Phage head-tail joining protein</fullName>
    </recommendedName>
</protein>
<dbReference type="InterPro" id="IPR008018">
    <property type="entry name" value="Phage_tail_attach_FII"/>
</dbReference>